<evidence type="ECO:0000313" key="1">
    <source>
        <dbReference type="EMBL" id="EZF55812.1"/>
    </source>
</evidence>
<dbReference type="OrthoDB" id="4180362at2759"/>
<name>A0A022WBS7_TRIRU</name>
<dbReference type="HOGENOM" id="CLU_058490_3_2_1"/>
<accession>A0A022WBS7</accession>
<organism evidence="1">
    <name type="scientific">Trichophyton rubrum CBS 288.86</name>
    <dbReference type="NCBI Taxonomy" id="1215330"/>
    <lineage>
        <taxon>Eukaryota</taxon>
        <taxon>Fungi</taxon>
        <taxon>Dikarya</taxon>
        <taxon>Ascomycota</taxon>
        <taxon>Pezizomycotina</taxon>
        <taxon>Eurotiomycetes</taxon>
        <taxon>Eurotiomycetidae</taxon>
        <taxon>Onygenales</taxon>
        <taxon>Arthrodermataceae</taxon>
        <taxon>Trichophyton</taxon>
    </lineage>
</organism>
<sequence length="284" mass="32001">MNHGGEQEETGEVALAALSLDTSESRYLGLDDARIVCGREYDRFLAGHKDNPYAIFTHVSESDFDKLDSAGFGRFDYNTLTQKLAITMPTAPHEEAGTRFSGLVILKAQEMGVWRLLSSRGTTTIETRNRRKEPDGSWGPRQRYSETDIKWPTVVLEVAFSESREKVKDDAWWWLYQSNRAVLKVITIDIKRVSGNVYVTLWERGAAPSRQNPRPEARALSTLNIFRGQHGNPARLEGMDIALPFKDMLLRDPDPSYGEGDFIFSPAELLEIAENVWADMGLAS</sequence>
<dbReference type="Proteomes" id="UP000023758">
    <property type="component" value="Unassembled WGS sequence"/>
</dbReference>
<protein>
    <submittedName>
        <fullName evidence="1">Uncharacterized protein</fullName>
    </submittedName>
</protein>
<gene>
    <name evidence="1" type="ORF">H103_01705</name>
</gene>
<dbReference type="AlphaFoldDB" id="A0A022WBS7"/>
<reference evidence="1" key="1">
    <citation type="submission" date="2014-02" db="EMBL/GenBank/DDBJ databases">
        <title>The Genome Sequence of Trichophyton rubrum (morphotype fischeri) CBS 288.86.</title>
        <authorList>
            <consortium name="The Broad Institute Genomics Platform"/>
            <person name="Cuomo C.A."/>
            <person name="White T.C."/>
            <person name="Graser Y."/>
            <person name="Martinez-Rossi N."/>
            <person name="Heitman J."/>
            <person name="Young S.K."/>
            <person name="Zeng Q."/>
            <person name="Gargeya S."/>
            <person name="Abouelleil A."/>
            <person name="Alvarado L."/>
            <person name="Chapman S.B."/>
            <person name="Gainer-Dewar J."/>
            <person name="Goldberg J."/>
            <person name="Griggs A."/>
            <person name="Gujja S."/>
            <person name="Hansen M."/>
            <person name="Howarth C."/>
            <person name="Imamovic A."/>
            <person name="Larimer J."/>
            <person name="Martinez D."/>
            <person name="Murphy C."/>
            <person name="Pearson M.D."/>
            <person name="Persinoti G."/>
            <person name="Poon T."/>
            <person name="Priest M."/>
            <person name="Roberts A.D."/>
            <person name="Saif S."/>
            <person name="Shea T.D."/>
            <person name="Sykes S.N."/>
            <person name="Wortman J."/>
            <person name="Nusbaum C."/>
            <person name="Birren B."/>
        </authorList>
    </citation>
    <scope>NUCLEOTIDE SEQUENCE [LARGE SCALE GENOMIC DNA]</scope>
    <source>
        <strain evidence="1">CBS 288.86</strain>
    </source>
</reference>
<proteinExistence type="predicted"/>
<dbReference type="EMBL" id="KK207735">
    <property type="protein sequence ID" value="EZF55812.1"/>
    <property type="molecule type" value="Genomic_DNA"/>
</dbReference>